<gene>
    <name evidence="3" type="ORF">ABFY20_18445</name>
</gene>
<dbReference type="Pfam" id="PF01370">
    <property type="entry name" value="Epimerase"/>
    <property type="match status" value="1"/>
</dbReference>
<evidence type="ECO:0000313" key="3">
    <source>
        <dbReference type="EMBL" id="XDI05275.1"/>
    </source>
</evidence>
<dbReference type="InterPro" id="IPR001509">
    <property type="entry name" value="Epimerase_deHydtase"/>
</dbReference>
<evidence type="ECO:0000259" key="2">
    <source>
        <dbReference type="Pfam" id="PF01370"/>
    </source>
</evidence>
<proteinExistence type="predicted"/>
<dbReference type="EMBL" id="CP162511">
    <property type="protein sequence ID" value="XDI05275.1"/>
    <property type="molecule type" value="Genomic_DNA"/>
</dbReference>
<name>A0AB39BFK0_9MICO</name>
<feature type="domain" description="NAD-dependent epimerase/dehydratase" evidence="2">
    <location>
        <begin position="4"/>
        <end position="237"/>
    </location>
</feature>
<dbReference type="SUPFAM" id="SSF51735">
    <property type="entry name" value="NAD(P)-binding Rossmann-fold domains"/>
    <property type="match status" value="1"/>
</dbReference>
<dbReference type="RefSeq" id="WP_368497659.1">
    <property type="nucleotide sequence ID" value="NZ_CP162511.1"/>
</dbReference>
<reference evidence="3" key="1">
    <citation type="submission" date="2024-05" db="EMBL/GenBank/DDBJ databases">
        <title>Herbiconiux sp. A18JL235.</title>
        <authorList>
            <person name="Zhang G."/>
        </authorList>
    </citation>
    <scope>NUCLEOTIDE SEQUENCE</scope>
    <source>
        <strain evidence="3">A18JL235</strain>
    </source>
</reference>
<dbReference type="Gene3D" id="3.40.50.720">
    <property type="entry name" value="NAD(P)-binding Rossmann-like Domain"/>
    <property type="match status" value="1"/>
</dbReference>
<dbReference type="PANTHER" id="PTHR43103">
    <property type="entry name" value="NUCLEOSIDE-DIPHOSPHATE-SUGAR EPIMERASE"/>
    <property type="match status" value="1"/>
</dbReference>
<evidence type="ECO:0000256" key="1">
    <source>
        <dbReference type="SAM" id="MobiDB-lite"/>
    </source>
</evidence>
<dbReference type="CDD" id="cd08946">
    <property type="entry name" value="SDR_e"/>
    <property type="match status" value="1"/>
</dbReference>
<dbReference type="InterPro" id="IPR036291">
    <property type="entry name" value="NAD(P)-bd_dom_sf"/>
</dbReference>
<dbReference type="PANTHER" id="PTHR43103:SF6">
    <property type="entry name" value="PUTATIVE-RELATED"/>
    <property type="match status" value="1"/>
</dbReference>
<accession>A0AB39BFK0</accession>
<protein>
    <submittedName>
        <fullName evidence="3">NAD-dependent epimerase/dehydratase family protein</fullName>
    </submittedName>
</protein>
<organism evidence="3">
    <name type="scientific">Herbiconiux sp. A18JL235</name>
    <dbReference type="NCBI Taxonomy" id="3152363"/>
    <lineage>
        <taxon>Bacteria</taxon>
        <taxon>Bacillati</taxon>
        <taxon>Actinomycetota</taxon>
        <taxon>Actinomycetes</taxon>
        <taxon>Micrococcales</taxon>
        <taxon>Microbacteriaceae</taxon>
        <taxon>Herbiconiux</taxon>
    </lineage>
</organism>
<sequence>MSRIIVTGGSGRLGRSVVAVLAEAGHEVFSLDRTRVEGLPAEQIVVDLSEEGAAAACFERVRPDGVVHLAAVAVPFSEPDRATFATNTDLAWTVLEASLAVGAASLLIASSPTVIGYGSPSGWEPAYLPIDERHPRAPWNSYALSKLAVEELVAMAARRDGDRLRVGAFRPCYVIAPEEWEGAETQQGHTVRQRLDDPALSAVALFNYVDARDAGDFVRLWLEQAATLPNGTTFFVGAHDSLVTAPLPDALAQHVPAAGGHAIAADGAVFSSHLAEELLGWRPRRSWRTELRMPEQPAAPSSRTISEVELA</sequence>
<feature type="region of interest" description="Disordered" evidence="1">
    <location>
        <begin position="292"/>
        <end position="311"/>
    </location>
</feature>
<dbReference type="AlphaFoldDB" id="A0AB39BFK0"/>